<feature type="transmembrane region" description="Helical" evidence="1">
    <location>
        <begin position="12"/>
        <end position="28"/>
    </location>
</feature>
<evidence type="ECO:0000313" key="3">
    <source>
        <dbReference type="EMBL" id="RIV39776.1"/>
    </source>
</evidence>
<keyword evidence="4" id="KW-1185">Reference proteome</keyword>
<dbReference type="Proteomes" id="UP000283832">
    <property type="component" value="Unassembled WGS sequence"/>
</dbReference>
<comment type="caution">
    <text evidence="3">The sequence shown here is derived from an EMBL/GenBank/DDBJ whole genome shotgun (WGS) entry which is preliminary data.</text>
</comment>
<organism evidence="3 4">
    <name type="scientific">Micromonospora radicis</name>
    <dbReference type="NCBI Taxonomy" id="1894971"/>
    <lineage>
        <taxon>Bacteria</taxon>
        <taxon>Bacillati</taxon>
        <taxon>Actinomycetota</taxon>
        <taxon>Actinomycetes</taxon>
        <taxon>Micromonosporales</taxon>
        <taxon>Micromonosporaceae</taxon>
        <taxon>Micromonospora</taxon>
    </lineage>
</organism>
<gene>
    <name evidence="3" type="ORF">D2L64_08225</name>
</gene>
<feature type="transmembrane region" description="Helical" evidence="1">
    <location>
        <begin position="40"/>
        <end position="58"/>
    </location>
</feature>
<dbReference type="EMBL" id="QXEC01000005">
    <property type="protein sequence ID" value="RIV39776.1"/>
    <property type="molecule type" value="Genomic_DNA"/>
</dbReference>
<dbReference type="RefSeq" id="WP_119574102.1">
    <property type="nucleotide sequence ID" value="NZ_QXEC01000005.1"/>
</dbReference>
<dbReference type="OrthoDB" id="9799090at2"/>
<dbReference type="GO" id="GO:0034220">
    <property type="term" value="P:monoatomic ion transmembrane transport"/>
    <property type="evidence" value="ECO:0007669"/>
    <property type="project" value="UniProtKB-KW"/>
</dbReference>
<name>A0A418MXN2_9ACTN</name>
<protein>
    <submittedName>
        <fullName evidence="3">Two pore domain potassium channel family protein</fullName>
    </submittedName>
</protein>
<keyword evidence="1" id="KW-0812">Transmembrane</keyword>
<keyword evidence="1" id="KW-0472">Membrane</keyword>
<accession>A0A418MXN2</accession>
<sequence>MTQKPDHARQLRHAWMACGLLVVTYFVIPVEADPNTVRIGVRLGLTLAMVAAVAWLVTGQVRRQLAAGPEREARSLLHLAVALVAGLLAFALADFVVARAAPAQFVDLETRVDALYFALTTLTTVGYGDVHAQGQLARGLVIVQMVFSIGVIATGVSLVVKQLTGRQ</sequence>
<keyword evidence="1" id="KW-1133">Transmembrane helix</keyword>
<feature type="transmembrane region" description="Helical" evidence="1">
    <location>
        <begin position="79"/>
        <end position="101"/>
    </location>
</feature>
<feature type="transmembrane region" description="Helical" evidence="1">
    <location>
        <begin position="141"/>
        <end position="160"/>
    </location>
</feature>
<evidence type="ECO:0000259" key="2">
    <source>
        <dbReference type="Pfam" id="PF07885"/>
    </source>
</evidence>
<keyword evidence="3" id="KW-0406">Ion transport</keyword>
<proteinExistence type="predicted"/>
<evidence type="ECO:0000313" key="4">
    <source>
        <dbReference type="Proteomes" id="UP000283832"/>
    </source>
</evidence>
<keyword evidence="3" id="KW-0407">Ion channel</keyword>
<dbReference type="SUPFAM" id="SSF81324">
    <property type="entry name" value="Voltage-gated potassium channels"/>
    <property type="match status" value="1"/>
</dbReference>
<dbReference type="InterPro" id="IPR013099">
    <property type="entry name" value="K_chnl_dom"/>
</dbReference>
<keyword evidence="3" id="KW-0813">Transport</keyword>
<feature type="domain" description="Potassium channel" evidence="2">
    <location>
        <begin position="90"/>
        <end position="163"/>
    </location>
</feature>
<dbReference type="Gene3D" id="1.10.287.70">
    <property type="match status" value="1"/>
</dbReference>
<dbReference type="Pfam" id="PF07885">
    <property type="entry name" value="Ion_trans_2"/>
    <property type="match status" value="1"/>
</dbReference>
<reference evidence="3 4" key="1">
    <citation type="submission" date="2018-08" db="EMBL/GenBank/DDBJ databases">
        <title>Jishengella sp. nov., isolated from a root of Azadirachta indica A. Juss. var. siamensis Valenton.</title>
        <authorList>
            <person name="Kuncharoen N."/>
            <person name="Tanasupawat S."/>
            <person name="Kudo T."/>
            <person name="Ohkuma M."/>
        </authorList>
    </citation>
    <scope>NUCLEOTIDE SEQUENCE [LARGE SCALE GENOMIC DNA]</scope>
    <source>
        <strain evidence="3 4">AZ1-13</strain>
    </source>
</reference>
<evidence type="ECO:0000256" key="1">
    <source>
        <dbReference type="SAM" id="Phobius"/>
    </source>
</evidence>
<dbReference type="AlphaFoldDB" id="A0A418MXN2"/>